<feature type="transmembrane region" description="Helical" evidence="2">
    <location>
        <begin position="156"/>
        <end position="173"/>
    </location>
</feature>
<evidence type="ECO:0000313" key="5">
    <source>
        <dbReference type="Proteomes" id="UP001154282"/>
    </source>
</evidence>
<evidence type="ECO:0000313" key="4">
    <source>
        <dbReference type="EMBL" id="CAI0387888.1"/>
    </source>
</evidence>
<feature type="region of interest" description="Disordered" evidence="1">
    <location>
        <begin position="177"/>
        <end position="200"/>
    </location>
</feature>
<proteinExistence type="predicted"/>
<comment type="caution">
    <text evidence="4">The sequence shown here is derived from an EMBL/GenBank/DDBJ whole genome shotgun (WGS) entry which is preliminary data.</text>
</comment>
<accession>A0AAV0HSH7</accession>
<evidence type="ECO:0000256" key="1">
    <source>
        <dbReference type="SAM" id="MobiDB-lite"/>
    </source>
</evidence>
<reference evidence="4" key="1">
    <citation type="submission" date="2022-08" db="EMBL/GenBank/DDBJ databases">
        <authorList>
            <person name="Gutierrez-Valencia J."/>
        </authorList>
    </citation>
    <scope>NUCLEOTIDE SEQUENCE</scope>
</reference>
<dbReference type="AlphaFoldDB" id="A0AAV0HSH7"/>
<dbReference type="PANTHER" id="PTHR23272:SF161">
    <property type="entry name" value="ZINC FINGER BED DOMAIN-CONTAINING PROTEIN RICESLEEPER 1-LIKE"/>
    <property type="match status" value="1"/>
</dbReference>
<keyword evidence="5" id="KW-1185">Reference proteome</keyword>
<name>A0AAV0HSH7_9ROSI</name>
<protein>
    <submittedName>
        <fullName evidence="4">Uncharacterized protein</fullName>
    </submittedName>
</protein>
<organism evidence="4 5">
    <name type="scientific">Linum tenue</name>
    <dbReference type="NCBI Taxonomy" id="586396"/>
    <lineage>
        <taxon>Eukaryota</taxon>
        <taxon>Viridiplantae</taxon>
        <taxon>Streptophyta</taxon>
        <taxon>Embryophyta</taxon>
        <taxon>Tracheophyta</taxon>
        <taxon>Spermatophyta</taxon>
        <taxon>Magnoliopsida</taxon>
        <taxon>eudicotyledons</taxon>
        <taxon>Gunneridae</taxon>
        <taxon>Pentapetalae</taxon>
        <taxon>rosids</taxon>
        <taxon>fabids</taxon>
        <taxon>Malpighiales</taxon>
        <taxon>Linaceae</taxon>
        <taxon>Linum</taxon>
    </lineage>
</organism>
<sequence>MAVLSCLDDWGIEKIFTITVDIESGDEDGGDQDVISVQNEISICTRGRGRKRLRMLGPPSSEDWKDAKCLTEFLRLFYNATLKLSGAQYTTSNQFFHELVALQQNIMTMTETVVLDPIYKLKYVEYCMTRLCGEKKAAEFAEDLEKKLKHKRIKKIMDMLLLILFLWGCWRLGVNKRDQKGTSQNSNSEATEEWALLGGA</sequence>
<dbReference type="EMBL" id="CAMGYJ010000002">
    <property type="protein sequence ID" value="CAI0387888.1"/>
    <property type="molecule type" value="Genomic_DNA"/>
</dbReference>
<keyword evidence="2" id="KW-0812">Transmembrane</keyword>
<gene>
    <name evidence="3" type="ORF">LITE_LOCUS5652</name>
    <name evidence="4" type="ORF">LITE_LOCUS5657</name>
</gene>
<dbReference type="PANTHER" id="PTHR23272">
    <property type="entry name" value="BED FINGER-RELATED"/>
    <property type="match status" value="1"/>
</dbReference>
<dbReference type="Proteomes" id="UP001154282">
    <property type="component" value="Unassembled WGS sequence"/>
</dbReference>
<keyword evidence="2" id="KW-1133">Transmembrane helix</keyword>
<keyword evidence="2" id="KW-0472">Membrane</keyword>
<evidence type="ECO:0000313" key="3">
    <source>
        <dbReference type="EMBL" id="CAI0387875.1"/>
    </source>
</evidence>
<dbReference type="EMBL" id="CAMGYJ010000002">
    <property type="protein sequence ID" value="CAI0387875.1"/>
    <property type="molecule type" value="Genomic_DNA"/>
</dbReference>
<evidence type="ECO:0000256" key="2">
    <source>
        <dbReference type="SAM" id="Phobius"/>
    </source>
</evidence>